<dbReference type="RefSeq" id="XP_007322282.1">
    <property type="nucleotide sequence ID" value="XM_007322220.1"/>
</dbReference>
<sequence>MTKRKPEALSTLVLHQSHPNFPLHANKFLYLETAPIHVCHKSELIWCSTTIAKSGAS</sequence>
<dbReference type="AlphaFoldDB" id="F8P7A9"/>
<gene>
    <name evidence="1" type="ORF">SERLADRAFT_398967</name>
</gene>
<reference evidence="1" key="1">
    <citation type="submission" date="2011-04" db="EMBL/GenBank/DDBJ databases">
        <title>Evolution of plant cell wall degrading machinery underlies the functional diversity of forest fungi.</title>
        <authorList>
            <consortium name="US DOE Joint Genome Institute (JGI-PGF)"/>
            <person name="Eastwood D.C."/>
            <person name="Floudas D."/>
            <person name="Binder M."/>
            <person name="Majcherczyk A."/>
            <person name="Schneider P."/>
            <person name="Aerts A."/>
            <person name="Asiegbu F.O."/>
            <person name="Baker S.E."/>
            <person name="Barry K."/>
            <person name="Bendiksby M."/>
            <person name="Blumentritt M."/>
            <person name="Coutinho P.M."/>
            <person name="Cullen D."/>
            <person name="Cullen D."/>
            <person name="Gathman A."/>
            <person name="Goodell B."/>
            <person name="Henrissat B."/>
            <person name="Ihrmark K."/>
            <person name="Kauserud H."/>
            <person name="Kohler A."/>
            <person name="LaButti K."/>
            <person name="Lapidus A."/>
            <person name="Lavin J.L."/>
            <person name="Lee Y.-H."/>
            <person name="Lindquist E."/>
            <person name="Lilly W."/>
            <person name="Lucas S."/>
            <person name="Morin E."/>
            <person name="Murat C."/>
            <person name="Oguiza J.A."/>
            <person name="Park J."/>
            <person name="Pisabarro A.G."/>
            <person name="Riley R."/>
            <person name="Rosling A."/>
            <person name="Salamov A."/>
            <person name="Schmidt O."/>
            <person name="Schmutz J."/>
            <person name="Skrede I."/>
            <person name="Stenlid J."/>
            <person name="Wiebenga A."/>
            <person name="Xie X."/>
            <person name="Kues U."/>
            <person name="Hibbett D.S."/>
            <person name="Hoffmeister D."/>
            <person name="Hogberg N."/>
            <person name="Martin F."/>
            <person name="Grigoriev I.V."/>
            <person name="Watkinson S.C."/>
        </authorList>
    </citation>
    <scope>NUCLEOTIDE SEQUENCE</scope>
    <source>
        <strain evidence="1">S7.9</strain>
    </source>
</reference>
<proteinExistence type="predicted"/>
<accession>F8P7A9</accession>
<dbReference type="HOGENOM" id="CLU_2997869_0_0_1"/>
<organism>
    <name type="scientific">Serpula lacrymans var. lacrymans (strain S7.9)</name>
    <name type="common">Dry rot fungus</name>
    <dbReference type="NCBI Taxonomy" id="578457"/>
    <lineage>
        <taxon>Eukaryota</taxon>
        <taxon>Fungi</taxon>
        <taxon>Dikarya</taxon>
        <taxon>Basidiomycota</taxon>
        <taxon>Agaricomycotina</taxon>
        <taxon>Agaricomycetes</taxon>
        <taxon>Agaricomycetidae</taxon>
        <taxon>Boletales</taxon>
        <taxon>Coniophorineae</taxon>
        <taxon>Serpulaceae</taxon>
        <taxon>Serpula</taxon>
    </lineage>
</organism>
<protein>
    <submittedName>
        <fullName evidence="1">Uncharacterized protein</fullName>
    </submittedName>
</protein>
<evidence type="ECO:0000313" key="1">
    <source>
        <dbReference type="EMBL" id="EGO21325.1"/>
    </source>
</evidence>
<dbReference type="GeneID" id="18811923"/>
<dbReference type="EMBL" id="GL945439">
    <property type="protein sequence ID" value="EGO21325.1"/>
    <property type="molecule type" value="Genomic_DNA"/>
</dbReference>
<dbReference type="Proteomes" id="UP000008064">
    <property type="component" value="Unassembled WGS sequence"/>
</dbReference>
<name>F8P7A9_SERL9</name>
<dbReference type="KEGG" id="sla:SERLADRAFT_398967"/>